<evidence type="ECO:0000256" key="1">
    <source>
        <dbReference type="SAM" id="Phobius"/>
    </source>
</evidence>
<comment type="caution">
    <text evidence="2">The sequence shown here is derived from an EMBL/GenBank/DDBJ whole genome shotgun (WGS) entry which is preliminary data.</text>
</comment>
<sequence>MGWNVMCYIMGAISIIGPICLIFWYVQGAKAQLSNLKKDK</sequence>
<evidence type="ECO:0000313" key="3">
    <source>
        <dbReference type="Proteomes" id="UP001221217"/>
    </source>
</evidence>
<keyword evidence="1" id="KW-1133">Transmembrane helix</keyword>
<gene>
    <name evidence="2" type="ORF">PQJ61_00285</name>
</gene>
<dbReference type="Proteomes" id="UP001221217">
    <property type="component" value="Unassembled WGS sequence"/>
</dbReference>
<organism evidence="2 3">
    <name type="scientific">Candidatus Thalassospirochaeta sargassi</name>
    <dbReference type="NCBI Taxonomy" id="3119039"/>
    <lineage>
        <taxon>Bacteria</taxon>
        <taxon>Pseudomonadati</taxon>
        <taxon>Spirochaetota</taxon>
        <taxon>Spirochaetia</taxon>
        <taxon>Spirochaetales</taxon>
        <taxon>Spirochaetaceae</taxon>
        <taxon>Candidatus Thalassospirochaeta</taxon>
    </lineage>
</organism>
<feature type="transmembrane region" description="Helical" evidence="1">
    <location>
        <begin position="7"/>
        <end position="26"/>
    </location>
</feature>
<keyword evidence="1" id="KW-0812">Transmembrane</keyword>
<dbReference type="AlphaFoldDB" id="A0AAJ1ID01"/>
<name>A0AAJ1ID01_9SPIO</name>
<dbReference type="EMBL" id="JAQQAL010000002">
    <property type="protein sequence ID" value="MDC7225180.1"/>
    <property type="molecule type" value="Genomic_DNA"/>
</dbReference>
<protein>
    <submittedName>
        <fullName evidence="2">Uncharacterized protein</fullName>
    </submittedName>
</protein>
<keyword evidence="1" id="KW-0472">Membrane</keyword>
<evidence type="ECO:0000313" key="2">
    <source>
        <dbReference type="EMBL" id="MDC7225180.1"/>
    </source>
</evidence>
<reference evidence="2 3" key="1">
    <citation type="submission" date="2022-12" db="EMBL/GenBank/DDBJ databases">
        <title>Metagenome assembled genome from gulf of manar.</title>
        <authorList>
            <person name="Kohli P."/>
            <person name="Pk S."/>
            <person name="Venkata Ramana C."/>
            <person name="Sasikala C."/>
        </authorList>
    </citation>
    <scope>NUCLEOTIDE SEQUENCE [LARGE SCALE GENOMIC DNA]</scope>
    <source>
        <strain evidence="2">JB008</strain>
    </source>
</reference>
<accession>A0AAJ1ID01</accession>
<proteinExistence type="predicted"/>